<dbReference type="STRING" id="273116.gene:9382037"/>
<reference evidence="3 4" key="2">
    <citation type="journal article" date="2000" name="Proc. Natl. Acad. Sci. U.S.A.">
        <title>Archaeal adaptation to higher temperatures revealed by genomic sequence of Thermoplasma volcanium.</title>
        <authorList>
            <person name="Kawashima T."/>
            <person name="Amano N."/>
            <person name="Koike H."/>
            <person name="Makino S."/>
            <person name="Higuchi S."/>
            <person name="Kawashima-Ohya Y."/>
            <person name="Watanabe K."/>
            <person name="Yamazaki M."/>
            <person name="Kanehori K."/>
            <person name="Kawamoto T."/>
            <person name="Nunoshiba T."/>
            <person name="Yamamoto Y."/>
            <person name="Aramaki H."/>
            <person name="Makino K."/>
            <person name="Suzuki M."/>
        </authorList>
    </citation>
    <scope>NUCLEOTIDE SEQUENCE [LARGE SCALE GENOMIC DNA]</scope>
    <source>
        <strain evidence="4">ATCC 51530 / DSM 4299 / JCM 9571 / NBRC 15438 / GSS1</strain>
    </source>
</reference>
<accession>Q979C9</accession>
<dbReference type="PhylomeDB" id="Q979C9"/>
<dbReference type="eggNOG" id="arCOG00427">
    <property type="taxonomic scope" value="Archaea"/>
</dbReference>
<dbReference type="Pfam" id="PF02272">
    <property type="entry name" value="DHHA1"/>
    <property type="match status" value="1"/>
</dbReference>
<dbReference type="KEGG" id="tvo:TVG1269687"/>
<feature type="domain" description="DHHA1" evidence="2">
    <location>
        <begin position="332"/>
        <end position="430"/>
    </location>
</feature>
<dbReference type="SUPFAM" id="SSF64182">
    <property type="entry name" value="DHH phosphoesterases"/>
    <property type="match status" value="1"/>
</dbReference>
<dbReference type="EMBL" id="BA000011">
    <property type="protein sequence ID" value="BAB60374.1"/>
    <property type="molecule type" value="Genomic_DNA"/>
</dbReference>
<organism evidence="3 4">
    <name type="scientific">Thermoplasma volcanium (strain ATCC 51530 / DSM 4299 / JCM 9571 / NBRC 15438 / GSS1)</name>
    <dbReference type="NCBI Taxonomy" id="273116"/>
    <lineage>
        <taxon>Archaea</taxon>
        <taxon>Methanobacteriati</taxon>
        <taxon>Thermoplasmatota</taxon>
        <taxon>Thermoplasmata</taxon>
        <taxon>Thermoplasmatales</taxon>
        <taxon>Thermoplasmataceae</taxon>
        <taxon>Thermoplasma</taxon>
    </lineage>
</organism>
<dbReference type="PANTHER" id="PTHR30255:SF2">
    <property type="entry name" value="SINGLE-STRANDED-DNA-SPECIFIC EXONUCLEASE RECJ"/>
    <property type="match status" value="1"/>
</dbReference>
<dbReference type="InterPro" id="IPR003156">
    <property type="entry name" value="DHHA1_dom"/>
</dbReference>
<dbReference type="Gene3D" id="3.90.1640.30">
    <property type="match status" value="1"/>
</dbReference>
<keyword evidence="4" id="KW-1185">Reference proteome</keyword>
<gene>
    <name evidence="3" type="ORF">TVG1269687</name>
</gene>
<dbReference type="Pfam" id="PF01368">
    <property type="entry name" value="DHH"/>
    <property type="match status" value="1"/>
</dbReference>
<dbReference type="InterPro" id="IPR051673">
    <property type="entry name" value="SSDNA_exonuclease_RecJ"/>
</dbReference>
<reference evidence="3 4" key="1">
    <citation type="journal article" date="1999" name="Proc. Jpn. Acad.">
        <title>Determination of the complete genomic DNA sequence of Thermoplasma volvanium GSS1.</title>
        <authorList>
            <person name="Kawashima T."/>
            <person name="Yamamoto Y."/>
            <person name="Aramaki H."/>
            <person name="Nunoshiba T."/>
            <person name="Kawamoto T."/>
            <person name="Watanabe K."/>
            <person name="Yamazaki M."/>
            <person name="Kanehori K."/>
            <person name="Amano N."/>
            <person name="Ohya Y."/>
            <person name="Makino K."/>
            <person name="Suzuki M."/>
        </authorList>
    </citation>
    <scope>NUCLEOTIDE SEQUENCE [LARGE SCALE GENOMIC DNA]</scope>
    <source>
        <strain evidence="4">ATCC 51530 / DSM 4299 / JCM 9571 / NBRC 15438 / GSS1</strain>
    </source>
</reference>
<dbReference type="InterPro" id="IPR001667">
    <property type="entry name" value="DDH_dom"/>
</dbReference>
<sequence>MPASMVDKYRQALDLIKESKYLKIITHYDGDGTSSAIILTSMAKRMGKKFHLTYVKDLSQNGIRPLLSDDLVIFADAGSDQLRFFPDAENIIVLDHHFYQKSNYKALNINARDFGYDGTRGACGSTMAYIMALIANEENADLFPFFMSGLIADKQDLGGISGLNQVIIDAYGFKYKKERTINLEAQSMLDSITYSTDPFFEGLTGYPDKVKTFLADIEISPDATLNEINEEQKKKLANALSTLLLKQRVGLEALAYIENDIYYFDELGYNSKQLSSIVDGNGKMGQNSVPVAYFLGYQSFKDEMEKNWKMFKTKLIDYVYRAKSELFPGKNVSYFYAPESEMAGAISGILMLYLADQTRPVIGFSVGKEDTKVSSRGTRKQVNRGLNLSIVMREASQAVGGTGGGHDIAAGAVIPKGREMQFLEIADKIVGTQLGQKNETVLN</sequence>
<dbReference type="GO" id="GO:0003676">
    <property type="term" value="F:nucleic acid binding"/>
    <property type="evidence" value="ECO:0007669"/>
    <property type="project" value="InterPro"/>
</dbReference>
<proteinExistence type="predicted"/>
<evidence type="ECO:0000259" key="1">
    <source>
        <dbReference type="Pfam" id="PF01368"/>
    </source>
</evidence>
<dbReference type="Proteomes" id="UP000001017">
    <property type="component" value="Chromosome"/>
</dbReference>
<evidence type="ECO:0000313" key="4">
    <source>
        <dbReference type="Proteomes" id="UP000001017"/>
    </source>
</evidence>
<dbReference type="AlphaFoldDB" id="Q979C9"/>
<evidence type="ECO:0000259" key="2">
    <source>
        <dbReference type="Pfam" id="PF02272"/>
    </source>
</evidence>
<dbReference type="PANTHER" id="PTHR30255">
    <property type="entry name" value="SINGLE-STRANDED-DNA-SPECIFIC EXONUCLEASE RECJ"/>
    <property type="match status" value="1"/>
</dbReference>
<feature type="domain" description="DDH" evidence="1">
    <location>
        <begin position="24"/>
        <end position="139"/>
    </location>
</feature>
<dbReference type="GO" id="GO:0004527">
    <property type="term" value="F:exonuclease activity"/>
    <property type="evidence" value="ECO:0007669"/>
    <property type="project" value="UniProtKB-KW"/>
</dbReference>
<dbReference type="InterPro" id="IPR038763">
    <property type="entry name" value="DHH_sf"/>
</dbReference>
<name>Q979C9_THEVO</name>
<protein>
    <submittedName>
        <fullName evidence="3">Uncharacterized protein</fullName>
    </submittedName>
</protein>
<dbReference type="HOGENOM" id="CLU_042622_0_0_2"/>
<evidence type="ECO:0000313" key="3">
    <source>
        <dbReference type="EMBL" id="BAB60374.1"/>
    </source>
</evidence>
<dbReference type="PaxDb" id="273116-14325470"/>